<dbReference type="EMBL" id="ML975178">
    <property type="protein sequence ID" value="KAF1808827.1"/>
    <property type="molecule type" value="Genomic_DNA"/>
</dbReference>
<organism evidence="9">
    <name type="scientific">Eremomyces bilateralis CBS 781.70</name>
    <dbReference type="NCBI Taxonomy" id="1392243"/>
    <lineage>
        <taxon>Eukaryota</taxon>
        <taxon>Fungi</taxon>
        <taxon>Dikarya</taxon>
        <taxon>Ascomycota</taxon>
        <taxon>Pezizomycotina</taxon>
        <taxon>Dothideomycetes</taxon>
        <taxon>Dothideomycetes incertae sedis</taxon>
        <taxon>Eremomycetales</taxon>
        <taxon>Eremomycetaceae</taxon>
        <taxon>Eremomyces</taxon>
    </lineage>
</organism>
<protein>
    <recommendedName>
        <fullName evidence="3">Disintegrin and metalloproteinase domain-containing protein B</fullName>
    </recommendedName>
</protein>
<dbReference type="Pfam" id="PF13688">
    <property type="entry name" value="Reprolysin_5"/>
    <property type="match status" value="1"/>
</dbReference>
<dbReference type="GO" id="GO:0006508">
    <property type="term" value="P:proteolysis"/>
    <property type="evidence" value="ECO:0007669"/>
    <property type="project" value="InterPro"/>
</dbReference>
<dbReference type="OrthoDB" id="5951731at2759"/>
<feature type="active site" evidence="4">
    <location>
        <position position="429"/>
    </location>
</feature>
<keyword evidence="6" id="KW-0812">Transmembrane</keyword>
<dbReference type="Gene3D" id="3.40.1620.60">
    <property type="match status" value="1"/>
</dbReference>
<dbReference type="PROSITE" id="PS50215">
    <property type="entry name" value="ADAM_MEPRO"/>
    <property type="match status" value="1"/>
</dbReference>
<evidence type="ECO:0000313" key="11">
    <source>
        <dbReference type="RefSeq" id="XP_033530458.1"/>
    </source>
</evidence>
<evidence type="ECO:0000256" key="5">
    <source>
        <dbReference type="SAM" id="MobiDB-lite"/>
    </source>
</evidence>
<reference evidence="11" key="3">
    <citation type="submission" date="2025-04" db="UniProtKB">
        <authorList>
            <consortium name="RefSeq"/>
        </authorList>
    </citation>
    <scope>IDENTIFICATION</scope>
    <source>
        <strain evidence="11">CBS 781.70</strain>
    </source>
</reference>
<feature type="region of interest" description="Disordered" evidence="5">
    <location>
        <begin position="737"/>
        <end position="802"/>
    </location>
</feature>
<comment type="caution">
    <text evidence="4">Lacks conserved residue(s) required for the propagation of feature annotation.</text>
</comment>
<feature type="binding site" evidence="4">
    <location>
        <position position="438"/>
    </location>
    <ligand>
        <name>Zn(2+)</name>
        <dbReference type="ChEBI" id="CHEBI:29105"/>
        <note>catalytic</note>
    </ligand>
</feature>
<dbReference type="InterPro" id="IPR034028">
    <property type="entry name" value="ZnMc_ADAM_fungal"/>
</dbReference>
<dbReference type="InterPro" id="IPR024079">
    <property type="entry name" value="MetalloPept_cat_dom_sf"/>
</dbReference>
<dbReference type="PANTHER" id="PTHR11905:SF159">
    <property type="entry name" value="ADAM METALLOPROTEASE"/>
    <property type="match status" value="1"/>
</dbReference>
<dbReference type="InterPro" id="IPR001590">
    <property type="entry name" value="Peptidase_M12B"/>
</dbReference>
<dbReference type="GO" id="GO:0004222">
    <property type="term" value="F:metalloendopeptidase activity"/>
    <property type="evidence" value="ECO:0007669"/>
    <property type="project" value="InterPro"/>
</dbReference>
<evidence type="ECO:0000256" key="4">
    <source>
        <dbReference type="PROSITE-ProRule" id="PRU00276"/>
    </source>
</evidence>
<comment type="function">
    <text evidence="2">Probable zinc protease.</text>
</comment>
<dbReference type="RefSeq" id="XP_033530458.1">
    <property type="nucleotide sequence ID" value="XM_033680840.1"/>
</dbReference>
<feature type="domain" description="Peptidase M12B" evidence="8">
    <location>
        <begin position="273"/>
        <end position="491"/>
    </location>
</feature>
<dbReference type="CDD" id="cd04271">
    <property type="entry name" value="ZnMc_ADAM_fungal"/>
    <property type="match status" value="1"/>
</dbReference>
<sequence length="802" mass="86478">MGSVRERTDQEIYCWIYSVARVISYTLVSGSSVTRNPLTHLGVVTNPTIHTPSHRVNALSSFDLSFDLHGQRIRLALEPNYDILPEGATIEYLGVDGEVLRREPIERQDHKVFKGSTWVDGTRAGHARIVVFRDGIYPLFQGSFDVGSNHHHVQLDSHYMSTKHEFDPQLDARDDEYMVCFRDSDIATEQMHTELRRSVEPSKACLSDGLEFNTQPDHPVYRAMLKRDDNFWGTPIESLFGKRQIDSRPGGGNAGGINLASSVGQTAGCPTTRKVALVGVATDCEYSKAFNSTESARLNVIQQMNSASDLYERTFNISLGLANLTVSEQTCPGTPPPTQPYNIPCGGADIQERLNIFSGWRGERKDQNSHWMLLTNCPTGTAVGLAWLGQACVNEALENNSTRNGQMEITSGANVVAKTSTEWQVIAHETGHTFGAVHDCTSESCNDGVSLSSQQCCPLSSSTCNAGEQFIMNPSTARGITAFSACSIGNICTAFRRNSVRTSCFTDNRGVTTISGQQCGNGIVEPGEDCDCGGADDCGDNTCCDAATCKFTAGSQCDDSNEDCCDSCKYAPSTRVCRASTGECDPQETCAGNSATCPKDDRAPDGQGCGDGLKCSSGQCTSRDLQCKTVMGSYTRNNDTYSCDHTTCQLSCQSPEFGPGRCYGLNQNFLDGTECGGGGKCQNGRCTGSSFAKEVGSWIETHKPIVIGVSCGVGGLLLLALLSCLWSCIRRRRGRSARRAPTWPPVPPNQIPGMHQGTQWSPSRGPGGPPMGGPGQPPVPEQGGWYPPPAPVFARGQSVRYA</sequence>
<dbReference type="FunFam" id="4.10.70.10:FF:000003">
    <property type="entry name" value="Disintegrin and metalloproteinase domain-containing protein 17"/>
    <property type="match status" value="1"/>
</dbReference>
<accession>A0A6G1FSR5</accession>
<evidence type="ECO:0000256" key="2">
    <source>
        <dbReference type="ARBA" id="ARBA00056552"/>
    </source>
</evidence>
<feature type="binding site" evidence="4">
    <location>
        <position position="432"/>
    </location>
    <ligand>
        <name>Zn(2+)</name>
        <dbReference type="ChEBI" id="CHEBI:29105"/>
        <note>catalytic</note>
    </ligand>
</feature>
<name>A0A6G1FSR5_9PEZI</name>
<dbReference type="SUPFAM" id="SSF55486">
    <property type="entry name" value="Metalloproteases ('zincins'), catalytic domain"/>
    <property type="match status" value="1"/>
</dbReference>
<evidence type="ECO:0000259" key="8">
    <source>
        <dbReference type="PROSITE" id="PS50215"/>
    </source>
</evidence>
<keyword evidence="4" id="KW-0479">Metal-binding</keyword>
<feature type="transmembrane region" description="Helical" evidence="6">
    <location>
        <begin position="705"/>
        <end position="729"/>
    </location>
</feature>
<dbReference type="InterPro" id="IPR006586">
    <property type="entry name" value="ADAM_Cys-rich"/>
</dbReference>
<evidence type="ECO:0000313" key="10">
    <source>
        <dbReference type="Proteomes" id="UP000504638"/>
    </source>
</evidence>
<evidence type="ECO:0000259" key="7">
    <source>
        <dbReference type="PROSITE" id="PS50214"/>
    </source>
</evidence>
<dbReference type="Gene3D" id="4.10.70.10">
    <property type="entry name" value="Disintegrin domain"/>
    <property type="match status" value="1"/>
</dbReference>
<proteinExistence type="predicted"/>
<dbReference type="SMART" id="SM00050">
    <property type="entry name" value="DISIN"/>
    <property type="match status" value="1"/>
</dbReference>
<keyword evidence="6" id="KW-1133">Transmembrane helix</keyword>
<dbReference type="SMART" id="SM00608">
    <property type="entry name" value="ACR"/>
    <property type="match status" value="1"/>
</dbReference>
<feature type="compositionally biased region" description="Pro residues" evidence="5">
    <location>
        <begin position="767"/>
        <end position="791"/>
    </location>
</feature>
<dbReference type="InterPro" id="IPR036436">
    <property type="entry name" value="Disintegrin_dom_sf"/>
</dbReference>
<dbReference type="AlphaFoldDB" id="A0A6G1FSR5"/>
<feature type="domain" description="Disintegrin" evidence="7">
    <location>
        <begin position="516"/>
        <end position="605"/>
    </location>
</feature>
<feature type="binding site" evidence="4">
    <location>
        <position position="428"/>
    </location>
    <ligand>
        <name>Zn(2+)</name>
        <dbReference type="ChEBI" id="CHEBI:29105"/>
        <note>catalytic</note>
    </ligand>
</feature>
<dbReference type="GeneID" id="54421410"/>
<dbReference type="PANTHER" id="PTHR11905">
    <property type="entry name" value="ADAM A DISINTEGRIN AND METALLOPROTEASE DOMAIN"/>
    <property type="match status" value="1"/>
</dbReference>
<dbReference type="PROSITE" id="PS50214">
    <property type="entry name" value="DISINTEGRIN_2"/>
    <property type="match status" value="1"/>
</dbReference>
<evidence type="ECO:0000313" key="9">
    <source>
        <dbReference type="EMBL" id="KAF1808827.1"/>
    </source>
</evidence>
<keyword evidence="10" id="KW-1185">Reference proteome</keyword>
<keyword evidence="4" id="KW-0862">Zinc</keyword>
<reference evidence="11" key="2">
    <citation type="submission" date="2020-04" db="EMBL/GenBank/DDBJ databases">
        <authorList>
            <consortium name="NCBI Genome Project"/>
        </authorList>
    </citation>
    <scope>NUCLEOTIDE SEQUENCE</scope>
    <source>
        <strain evidence="11">CBS 781.70</strain>
    </source>
</reference>
<dbReference type="SUPFAM" id="SSF57552">
    <property type="entry name" value="Blood coagulation inhibitor (disintegrin)"/>
    <property type="match status" value="1"/>
</dbReference>
<evidence type="ECO:0000256" key="1">
    <source>
        <dbReference type="ARBA" id="ARBA00023157"/>
    </source>
</evidence>
<dbReference type="GO" id="GO:0046872">
    <property type="term" value="F:metal ion binding"/>
    <property type="evidence" value="ECO:0007669"/>
    <property type="project" value="UniProtKB-KW"/>
</dbReference>
<keyword evidence="6" id="KW-0472">Membrane</keyword>
<evidence type="ECO:0000256" key="6">
    <source>
        <dbReference type="SAM" id="Phobius"/>
    </source>
</evidence>
<dbReference type="Proteomes" id="UP000504638">
    <property type="component" value="Unplaced"/>
</dbReference>
<reference evidence="9 11" key="1">
    <citation type="submission" date="2020-01" db="EMBL/GenBank/DDBJ databases">
        <authorList>
            <consortium name="DOE Joint Genome Institute"/>
            <person name="Haridas S."/>
            <person name="Albert R."/>
            <person name="Binder M."/>
            <person name="Bloem J."/>
            <person name="Labutti K."/>
            <person name="Salamov A."/>
            <person name="Andreopoulos B."/>
            <person name="Baker S.E."/>
            <person name="Barry K."/>
            <person name="Bills G."/>
            <person name="Bluhm B.H."/>
            <person name="Cannon C."/>
            <person name="Castanera R."/>
            <person name="Culley D.E."/>
            <person name="Daum C."/>
            <person name="Ezra D."/>
            <person name="Gonzalez J.B."/>
            <person name="Henrissat B."/>
            <person name="Kuo A."/>
            <person name="Liang C."/>
            <person name="Lipzen A."/>
            <person name="Lutzoni F."/>
            <person name="Magnuson J."/>
            <person name="Mondo S."/>
            <person name="Nolan M."/>
            <person name="Ohm R."/>
            <person name="Pangilinan J."/>
            <person name="Park H.-J."/>
            <person name="Ramirez L."/>
            <person name="Alfaro M."/>
            <person name="Sun H."/>
            <person name="Tritt A."/>
            <person name="Yoshinaga Y."/>
            <person name="Zwiers L.-H."/>
            <person name="Turgeon B.G."/>
            <person name="Goodwin S.B."/>
            <person name="Spatafora J.W."/>
            <person name="Crous P.W."/>
            <person name="Grigoriev I.V."/>
        </authorList>
    </citation>
    <scope>NUCLEOTIDE SEQUENCE</scope>
    <source>
        <strain evidence="9 11">CBS 781.70</strain>
    </source>
</reference>
<dbReference type="Gene3D" id="3.40.390.10">
    <property type="entry name" value="Collagenase (Catalytic Domain)"/>
    <property type="match status" value="1"/>
</dbReference>
<keyword evidence="1" id="KW-1015">Disulfide bond</keyword>
<dbReference type="Pfam" id="PF00200">
    <property type="entry name" value="Disintegrin"/>
    <property type="match status" value="1"/>
</dbReference>
<evidence type="ECO:0000256" key="3">
    <source>
        <dbReference type="ARBA" id="ARBA00074021"/>
    </source>
</evidence>
<dbReference type="InterPro" id="IPR001762">
    <property type="entry name" value="Disintegrin_dom"/>
</dbReference>
<gene>
    <name evidence="9 11" type="ORF">P152DRAFT_468737</name>
</gene>